<evidence type="ECO:0000256" key="4">
    <source>
        <dbReference type="ARBA" id="ARBA00022692"/>
    </source>
</evidence>
<feature type="transmembrane region" description="Helical" evidence="7">
    <location>
        <begin position="223"/>
        <end position="244"/>
    </location>
</feature>
<dbReference type="SUPFAM" id="SSF103481">
    <property type="entry name" value="Multidrug resistance efflux transporter EmrE"/>
    <property type="match status" value="2"/>
</dbReference>
<evidence type="ECO:0000256" key="5">
    <source>
        <dbReference type="ARBA" id="ARBA00022989"/>
    </source>
</evidence>
<feature type="transmembrane region" description="Helical" evidence="7">
    <location>
        <begin position="256"/>
        <end position="274"/>
    </location>
</feature>
<dbReference type="RefSeq" id="WP_209972737.1">
    <property type="nucleotide sequence ID" value="NZ_JAGGLB010000011.1"/>
</dbReference>
<keyword evidence="10" id="KW-1185">Reference proteome</keyword>
<dbReference type="Pfam" id="PF00892">
    <property type="entry name" value="EamA"/>
    <property type="match status" value="2"/>
</dbReference>
<dbReference type="InterPro" id="IPR000620">
    <property type="entry name" value="EamA_dom"/>
</dbReference>
<feature type="transmembrane region" description="Helical" evidence="7">
    <location>
        <begin position="43"/>
        <end position="62"/>
    </location>
</feature>
<feature type="transmembrane region" description="Helical" evidence="7">
    <location>
        <begin position="128"/>
        <end position="147"/>
    </location>
</feature>
<dbReference type="PANTHER" id="PTHR32322:SF18">
    <property type="entry name" value="S-ADENOSYLMETHIONINE_S-ADENOSYLHOMOCYSTEINE TRANSPORTER"/>
    <property type="match status" value="1"/>
</dbReference>
<feature type="domain" description="EamA" evidence="8">
    <location>
        <begin position="162"/>
        <end position="297"/>
    </location>
</feature>
<evidence type="ECO:0000256" key="6">
    <source>
        <dbReference type="ARBA" id="ARBA00023136"/>
    </source>
</evidence>
<dbReference type="PANTHER" id="PTHR32322">
    <property type="entry name" value="INNER MEMBRANE TRANSPORTER"/>
    <property type="match status" value="1"/>
</dbReference>
<name>A0ABS4IWX9_9BACL</name>
<gene>
    <name evidence="9" type="ORF">J2Z66_003631</name>
</gene>
<protein>
    <submittedName>
        <fullName evidence="9">Drug/metabolite transporter (DMT)-like permease</fullName>
    </submittedName>
</protein>
<evidence type="ECO:0000256" key="1">
    <source>
        <dbReference type="ARBA" id="ARBA00004651"/>
    </source>
</evidence>
<comment type="subcellular location">
    <subcellularLocation>
        <location evidence="1">Cell membrane</location>
        <topology evidence="1">Multi-pass membrane protein</topology>
    </subcellularLocation>
</comment>
<comment type="similarity">
    <text evidence="2">Belongs to the EamA transporter family.</text>
</comment>
<evidence type="ECO:0000313" key="9">
    <source>
        <dbReference type="EMBL" id="MBP1992023.1"/>
    </source>
</evidence>
<evidence type="ECO:0000313" key="10">
    <source>
        <dbReference type="Proteomes" id="UP001519287"/>
    </source>
</evidence>
<reference evidence="9 10" key="1">
    <citation type="submission" date="2021-03" db="EMBL/GenBank/DDBJ databases">
        <title>Genomic Encyclopedia of Type Strains, Phase IV (KMG-IV): sequencing the most valuable type-strain genomes for metagenomic binning, comparative biology and taxonomic classification.</title>
        <authorList>
            <person name="Goeker M."/>
        </authorList>
    </citation>
    <scope>NUCLEOTIDE SEQUENCE [LARGE SCALE GENOMIC DNA]</scope>
    <source>
        <strain evidence="9 10">DSM 26048</strain>
    </source>
</reference>
<organism evidence="9 10">
    <name type="scientific">Paenibacillus eucommiae</name>
    <dbReference type="NCBI Taxonomy" id="1355755"/>
    <lineage>
        <taxon>Bacteria</taxon>
        <taxon>Bacillati</taxon>
        <taxon>Bacillota</taxon>
        <taxon>Bacilli</taxon>
        <taxon>Bacillales</taxon>
        <taxon>Paenibacillaceae</taxon>
        <taxon>Paenibacillus</taxon>
    </lineage>
</organism>
<evidence type="ECO:0000256" key="2">
    <source>
        <dbReference type="ARBA" id="ARBA00007362"/>
    </source>
</evidence>
<comment type="caution">
    <text evidence="9">The sequence shown here is derived from an EMBL/GenBank/DDBJ whole genome shotgun (WGS) entry which is preliminary data.</text>
</comment>
<keyword evidence="6 7" id="KW-0472">Membrane</keyword>
<dbReference type="InterPro" id="IPR037185">
    <property type="entry name" value="EmrE-like"/>
</dbReference>
<dbReference type="EMBL" id="JAGGLB010000011">
    <property type="protein sequence ID" value="MBP1992023.1"/>
    <property type="molecule type" value="Genomic_DNA"/>
</dbReference>
<feature type="transmembrane region" description="Helical" evidence="7">
    <location>
        <begin position="12"/>
        <end position="31"/>
    </location>
</feature>
<accession>A0ABS4IWX9</accession>
<keyword evidence="5 7" id="KW-1133">Transmembrane helix</keyword>
<dbReference type="Proteomes" id="UP001519287">
    <property type="component" value="Unassembled WGS sequence"/>
</dbReference>
<evidence type="ECO:0000256" key="3">
    <source>
        <dbReference type="ARBA" id="ARBA00022475"/>
    </source>
</evidence>
<evidence type="ECO:0000259" key="8">
    <source>
        <dbReference type="Pfam" id="PF00892"/>
    </source>
</evidence>
<feature type="transmembrane region" description="Helical" evidence="7">
    <location>
        <begin position="280"/>
        <end position="297"/>
    </location>
</feature>
<keyword evidence="3" id="KW-1003">Cell membrane</keyword>
<feature type="domain" description="EamA" evidence="8">
    <location>
        <begin position="12"/>
        <end position="147"/>
    </location>
</feature>
<feature type="transmembrane region" description="Helical" evidence="7">
    <location>
        <begin position="190"/>
        <end position="211"/>
    </location>
</feature>
<feature type="transmembrane region" description="Helical" evidence="7">
    <location>
        <begin position="74"/>
        <end position="96"/>
    </location>
</feature>
<evidence type="ECO:0000256" key="7">
    <source>
        <dbReference type="SAM" id="Phobius"/>
    </source>
</evidence>
<dbReference type="InterPro" id="IPR050638">
    <property type="entry name" value="AA-Vitamin_Transporters"/>
</dbReference>
<keyword evidence="4 7" id="KW-0812">Transmembrane</keyword>
<feature type="transmembrane region" description="Helical" evidence="7">
    <location>
        <begin position="167"/>
        <end position="185"/>
    </location>
</feature>
<feature type="transmembrane region" description="Helical" evidence="7">
    <location>
        <begin position="102"/>
        <end position="121"/>
    </location>
</feature>
<proteinExistence type="inferred from homology"/>
<sequence length="312" mass="34345">MNPLLSRLLPHLGFILVYILWGINIISMKVGGGEWDALVFNGIRFASIIPFLWVYTYFYYRSRSLKLWIAKKDLLLISGLGVLTAIGMESLLQYSLQFSSAANAAVLGRGFMPILTVIIALSARQMRITWRVALGIPLAFISVILIVSSGASGFHLGTDTMRGDLLLLFRSLLGAVYLIGMNRLVIKYPIILLLSLEMTAGALSLLPFVIWKMDAAYLSGITYVGWLSLGYTAVFATAIGFTLHNWSLARIGPFKASVYGYLLPISAAVAGILMINETITLFQCLGGVGVLTAMYLVQRDRMQDIRKSMPSE</sequence>